<evidence type="ECO:0000313" key="4">
    <source>
        <dbReference type="Proteomes" id="UP000462212"/>
    </source>
</evidence>
<dbReference type="Pfam" id="PF20150">
    <property type="entry name" value="2EXR"/>
    <property type="match status" value="1"/>
</dbReference>
<gene>
    <name evidence="3" type="ORF">LSUB1_G007032</name>
</gene>
<name>A0A8H8U6R4_9HELO</name>
<protein>
    <recommendedName>
        <fullName evidence="2">2EXR domain-containing protein</fullName>
    </recommendedName>
</protein>
<keyword evidence="4" id="KW-1185">Reference proteome</keyword>
<dbReference type="EMBL" id="QGMJ01001001">
    <property type="protein sequence ID" value="TVY32547.1"/>
    <property type="molecule type" value="Genomic_DNA"/>
</dbReference>
<evidence type="ECO:0000313" key="3">
    <source>
        <dbReference type="EMBL" id="TVY32547.1"/>
    </source>
</evidence>
<evidence type="ECO:0000259" key="2">
    <source>
        <dbReference type="Pfam" id="PF20150"/>
    </source>
</evidence>
<feature type="domain" description="2EXR" evidence="2">
    <location>
        <begin position="30"/>
        <end position="110"/>
    </location>
</feature>
<organism evidence="3 4">
    <name type="scientific">Lachnellula subtilissima</name>
    <dbReference type="NCBI Taxonomy" id="602034"/>
    <lineage>
        <taxon>Eukaryota</taxon>
        <taxon>Fungi</taxon>
        <taxon>Dikarya</taxon>
        <taxon>Ascomycota</taxon>
        <taxon>Pezizomycotina</taxon>
        <taxon>Leotiomycetes</taxon>
        <taxon>Helotiales</taxon>
        <taxon>Lachnaceae</taxon>
        <taxon>Lachnellula</taxon>
    </lineage>
</organism>
<feature type="region of interest" description="Disordered" evidence="1">
    <location>
        <begin position="297"/>
        <end position="336"/>
    </location>
</feature>
<sequence>MIPLNSGYDIVGTHSMDSADDVSEISSNRFTIFPRLPAELRAKVWQAAITPRVIRCQRTNDENLFTAPPRSVTLFEVNRESRNIAFLYGEFILLSTTPCYIYFSPKIDYLLFDVGWKSLAAPPQYRRINVVLPAPATPPKVPQDFIVSLEAIDPALKMLRNIMVHPNWNDQRMVPTVPLARLPYLERVLVASDEKSIGLRSEVMFSTVHDIKMYYDITRKTAPEVTTPKIAVGCLGWTGKDRWTMHHGRHDNRQLVAVFQDYAAMKEHQRLLQEEEKRFTEERFGPRTPSFMVKLRQAREAHSTEPKPISILPATKTLPKPPTYEEATSADAPLKE</sequence>
<dbReference type="AlphaFoldDB" id="A0A8H8U6R4"/>
<evidence type="ECO:0000256" key="1">
    <source>
        <dbReference type="SAM" id="MobiDB-lite"/>
    </source>
</evidence>
<dbReference type="InterPro" id="IPR045518">
    <property type="entry name" value="2EXR"/>
</dbReference>
<proteinExistence type="predicted"/>
<dbReference type="OrthoDB" id="3473305at2759"/>
<dbReference type="PANTHER" id="PTHR35910">
    <property type="entry name" value="2EXR DOMAIN-CONTAINING PROTEIN"/>
    <property type="match status" value="1"/>
</dbReference>
<reference evidence="3 4" key="1">
    <citation type="submission" date="2018-05" db="EMBL/GenBank/DDBJ databases">
        <title>Genome sequencing and assembly of the regulated plant pathogen Lachnellula willkommii and related sister species for the development of diagnostic species identification markers.</title>
        <authorList>
            <person name="Giroux E."/>
            <person name="Bilodeau G."/>
        </authorList>
    </citation>
    <scope>NUCLEOTIDE SEQUENCE [LARGE SCALE GENOMIC DNA]</scope>
    <source>
        <strain evidence="3 4">CBS 197.66</strain>
    </source>
</reference>
<dbReference type="Proteomes" id="UP000462212">
    <property type="component" value="Unassembled WGS sequence"/>
</dbReference>
<comment type="caution">
    <text evidence="3">The sequence shown here is derived from an EMBL/GenBank/DDBJ whole genome shotgun (WGS) entry which is preliminary data.</text>
</comment>
<accession>A0A8H8U6R4</accession>
<dbReference type="PANTHER" id="PTHR35910:SF6">
    <property type="entry name" value="2EXR DOMAIN-CONTAINING PROTEIN"/>
    <property type="match status" value="1"/>
</dbReference>